<dbReference type="Proteomes" id="UP000475545">
    <property type="component" value="Unassembled WGS sequence"/>
</dbReference>
<dbReference type="InterPro" id="IPR051167">
    <property type="entry name" value="Prolyl_oligopep/macrocyclase"/>
</dbReference>
<dbReference type="AlphaFoldDB" id="A0A6L7GWF6"/>
<keyword evidence="3" id="KW-0720">Serine protease</keyword>
<evidence type="ECO:0000256" key="2">
    <source>
        <dbReference type="ARBA" id="ARBA00022801"/>
    </source>
</evidence>
<dbReference type="PANTHER" id="PTHR42881">
    <property type="entry name" value="PROLYL ENDOPEPTIDASE"/>
    <property type="match status" value="1"/>
</dbReference>
<evidence type="ECO:0000256" key="4">
    <source>
        <dbReference type="SAM" id="MobiDB-lite"/>
    </source>
</evidence>
<evidence type="ECO:0000313" key="7">
    <source>
        <dbReference type="EMBL" id="MXP23913.1"/>
    </source>
</evidence>
<keyword evidence="1" id="KW-0645">Protease</keyword>
<dbReference type="Gene3D" id="3.40.50.1820">
    <property type="entry name" value="alpha/beta hydrolase"/>
    <property type="match status" value="1"/>
</dbReference>
<reference evidence="7 8" key="1">
    <citation type="submission" date="2019-11" db="EMBL/GenBank/DDBJ databases">
        <title>Gordonia sp. nov., a novel actinobacterium isolated from mangrove soil in Hainan.</title>
        <authorList>
            <person name="Huang X."/>
            <person name="Xie Y."/>
            <person name="Chu X."/>
            <person name="Xiao K."/>
        </authorList>
    </citation>
    <scope>NUCLEOTIDE SEQUENCE [LARGE SCALE GENOMIC DNA]</scope>
    <source>
        <strain evidence="7 8">HNM0687</strain>
    </source>
</reference>
<accession>A0A6L7GWF6</accession>
<dbReference type="Gene3D" id="2.130.10.120">
    <property type="entry name" value="Prolyl oligopeptidase, N-terminal domain"/>
    <property type="match status" value="1"/>
</dbReference>
<gene>
    <name evidence="7" type="ORF">GIY30_21475</name>
</gene>
<dbReference type="Pfam" id="PF00326">
    <property type="entry name" value="Peptidase_S9"/>
    <property type="match status" value="1"/>
</dbReference>
<dbReference type="InterPro" id="IPR001375">
    <property type="entry name" value="Peptidase_S9_cat"/>
</dbReference>
<evidence type="ECO:0000259" key="6">
    <source>
        <dbReference type="Pfam" id="PF02897"/>
    </source>
</evidence>
<evidence type="ECO:0000313" key="8">
    <source>
        <dbReference type="Proteomes" id="UP000475545"/>
    </source>
</evidence>
<feature type="domain" description="Peptidase S9 prolyl oligopeptidase catalytic" evidence="5">
    <location>
        <begin position="485"/>
        <end position="687"/>
    </location>
</feature>
<dbReference type="InterPro" id="IPR029058">
    <property type="entry name" value="AB_hydrolase_fold"/>
</dbReference>
<dbReference type="SUPFAM" id="SSF53474">
    <property type="entry name" value="alpha/beta-Hydrolases"/>
    <property type="match status" value="1"/>
</dbReference>
<dbReference type="Pfam" id="PF02897">
    <property type="entry name" value="Peptidase_S9_N"/>
    <property type="match status" value="1"/>
</dbReference>
<dbReference type="PRINTS" id="PR00862">
    <property type="entry name" value="PROLIGOPTASE"/>
</dbReference>
<dbReference type="GO" id="GO:0004252">
    <property type="term" value="F:serine-type endopeptidase activity"/>
    <property type="evidence" value="ECO:0007669"/>
    <property type="project" value="InterPro"/>
</dbReference>
<evidence type="ECO:0000256" key="3">
    <source>
        <dbReference type="ARBA" id="ARBA00022825"/>
    </source>
</evidence>
<dbReference type="GO" id="GO:0005829">
    <property type="term" value="C:cytosol"/>
    <property type="evidence" value="ECO:0007669"/>
    <property type="project" value="TreeGrafter"/>
</dbReference>
<evidence type="ECO:0000259" key="5">
    <source>
        <dbReference type="Pfam" id="PF00326"/>
    </source>
</evidence>
<feature type="region of interest" description="Disordered" evidence="4">
    <location>
        <begin position="1"/>
        <end position="20"/>
    </location>
</feature>
<comment type="caution">
    <text evidence="7">The sequence shown here is derived from an EMBL/GenBank/DDBJ whole genome shotgun (WGS) entry which is preliminary data.</text>
</comment>
<dbReference type="GO" id="GO:0070012">
    <property type="term" value="F:oligopeptidase activity"/>
    <property type="evidence" value="ECO:0007669"/>
    <property type="project" value="TreeGrafter"/>
</dbReference>
<dbReference type="GO" id="GO:0006508">
    <property type="term" value="P:proteolysis"/>
    <property type="evidence" value="ECO:0007669"/>
    <property type="project" value="UniProtKB-KW"/>
</dbReference>
<sequence>MNDFSSAEPADGTPTQPDDPFIWLEDVTGDRALDWVRAHNQPTVDDLGTGDRFVTLEAEALEVLDTDDRIPYVRRRGEYLYNFWRDAANPKGLWRRTTLDSYRTDSPEWDVLIDVDALAADEDENWVWAGATVLRPEYRHALVSLSRGGADATVIREFDIETRSWVADGFVLPENKSSIGWIDRDTVYVGTDFGVQPDGSSSLTTSGYPRITKRWTRGTPLSDAVEVFAGLVDDVSAGAGYDSTPGYERHFASRATDFFNSLRYELRDSDAIAIDVPTDAHSAVRMDWLLVMPRSEWVVGEQTFAPGSLLVFDYADFLAGGRDATVLFTPDAHTSLADYSFTRSHLILTTLRDVQTEITTLPLGDWAPTETPGLPELATISVLDTDPDETDEIFWSASSFTTPPSLLYGQSGAAAEVIKQSPAFFDAEDVVAEQRFATSDDGTAVPYFVVRRSDVTSGPTLLYGYGGFENSLTPGYMAIAGRGWVARGGIYVIANIRGGGEYGPSWHTQAQKAGRHKVYEDFASVAKALVAEGLTTAQQLGAQGGSNGGLLMGVMLTRYPELFGALVCQVPLIDMRRFHLLLAGASWMAEYGDPDDPEQWAFMEPFSPYQNLRADAEYPQLLVTTSTRDDRVHPGHARKLVARLEELGHDVSYYENIEGGHGGAADNKQAAFKSALAYEFLWRALGDE</sequence>
<feature type="domain" description="Peptidase S9A N-terminal" evidence="6">
    <location>
        <begin position="15"/>
        <end position="407"/>
    </location>
</feature>
<dbReference type="RefSeq" id="WP_160904106.1">
    <property type="nucleotide sequence ID" value="NZ_CP102850.1"/>
</dbReference>
<evidence type="ECO:0000256" key="1">
    <source>
        <dbReference type="ARBA" id="ARBA00022670"/>
    </source>
</evidence>
<proteinExistence type="predicted"/>
<dbReference type="SUPFAM" id="SSF50993">
    <property type="entry name" value="Peptidase/esterase 'gauge' domain"/>
    <property type="match status" value="1"/>
</dbReference>
<organism evidence="7 8">
    <name type="scientific">Gordonia mangrovi</name>
    <dbReference type="NCBI Taxonomy" id="2665643"/>
    <lineage>
        <taxon>Bacteria</taxon>
        <taxon>Bacillati</taxon>
        <taxon>Actinomycetota</taxon>
        <taxon>Actinomycetes</taxon>
        <taxon>Mycobacteriales</taxon>
        <taxon>Gordoniaceae</taxon>
        <taxon>Gordonia</taxon>
    </lineage>
</organism>
<protein>
    <submittedName>
        <fullName evidence="7">Prolyl oligopeptidase family serine peptidase</fullName>
    </submittedName>
</protein>
<keyword evidence="2" id="KW-0378">Hydrolase</keyword>
<keyword evidence="8" id="KW-1185">Reference proteome</keyword>
<dbReference type="InterPro" id="IPR002470">
    <property type="entry name" value="Peptidase_S9A"/>
</dbReference>
<dbReference type="PANTHER" id="PTHR42881:SF13">
    <property type="entry name" value="PROLYL ENDOPEPTIDASE"/>
    <property type="match status" value="1"/>
</dbReference>
<name>A0A6L7GWF6_9ACTN</name>
<dbReference type="InterPro" id="IPR023302">
    <property type="entry name" value="Pept_S9A_N"/>
</dbReference>
<dbReference type="EMBL" id="WMBR01000007">
    <property type="protein sequence ID" value="MXP23913.1"/>
    <property type="molecule type" value="Genomic_DNA"/>
</dbReference>